<evidence type="ECO:0000256" key="1">
    <source>
        <dbReference type="ARBA" id="ARBA00029457"/>
    </source>
</evidence>
<reference evidence="2" key="1">
    <citation type="submission" date="2025-08" db="UniProtKB">
        <authorList>
            <consortium name="Ensembl"/>
        </authorList>
    </citation>
    <scope>IDENTIFICATION</scope>
</reference>
<dbReference type="PANTHER" id="PTHR31493:SF1">
    <property type="entry name" value="PROTEIN C19ORF12"/>
    <property type="match status" value="1"/>
</dbReference>
<dbReference type="Proteomes" id="UP000694564">
    <property type="component" value="Chromosome 8"/>
</dbReference>
<evidence type="ECO:0000313" key="2">
    <source>
        <dbReference type="Ensembl" id="ENSSVLP00005012103.1"/>
    </source>
</evidence>
<comment type="similarity">
    <text evidence="1">Belongs to the C19orf12 family.</text>
</comment>
<keyword evidence="3" id="KW-1185">Reference proteome</keyword>
<dbReference type="Ensembl" id="ENSSVLT00005013395.1">
    <property type="protein sequence ID" value="ENSSVLP00005012103.1"/>
    <property type="gene ID" value="ENSSVLG00005009600.1"/>
</dbReference>
<dbReference type="PANTHER" id="PTHR31493">
    <property type="entry name" value="NAZO FAMILY MEMBER"/>
    <property type="match status" value="1"/>
</dbReference>
<dbReference type="InterPro" id="IPR033369">
    <property type="entry name" value="C19orf12"/>
</dbReference>
<dbReference type="OrthoDB" id="5976774at2759"/>
<name>A0A8D2B675_SCIVU</name>
<evidence type="ECO:0000313" key="3">
    <source>
        <dbReference type="Proteomes" id="UP000694564"/>
    </source>
</evidence>
<organism evidence="2 3">
    <name type="scientific">Sciurus vulgaris</name>
    <name type="common">Eurasian red squirrel</name>
    <dbReference type="NCBI Taxonomy" id="55149"/>
    <lineage>
        <taxon>Eukaryota</taxon>
        <taxon>Metazoa</taxon>
        <taxon>Chordata</taxon>
        <taxon>Craniata</taxon>
        <taxon>Vertebrata</taxon>
        <taxon>Euteleostomi</taxon>
        <taxon>Mammalia</taxon>
        <taxon>Eutheria</taxon>
        <taxon>Euarchontoglires</taxon>
        <taxon>Glires</taxon>
        <taxon>Rodentia</taxon>
        <taxon>Sciuromorpha</taxon>
        <taxon>Sciuridae</taxon>
        <taxon>Sciurinae</taxon>
        <taxon>Sciurini</taxon>
        <taxon>Sciurus</taxon>
    </lineage>
</organism>
<accession>A0A8D2B675</accession>
<protein>
    <submittedName>
        <fullName evidence="2">Uncharacterized protein</fullName>
    </submittedName>
</protein>
<dbReference type="GeneTree" id="ENSGT00390000009077"/>
<sequence length="109" mass="11916">LRRQKQEDHKLEDSISNLVRPQQVSVPQGRTVALELRGMCGRPSSLPGGGADGGLLGAWMTNGEFKPIPQILIELPPAEQQKLFNEATASVRHLDWTDTVQLTTLVMGS</sequence>
<proteinExistence type="inferred from homology"/>
<dbReference type="Pfam" id="PF20721">
    <property type="entry name" value="C19orf12"/>
    <property type="match status" value="1"/>
</dbReference>
<reference evidence="2" key="2">
    <citation type="submission" date="2025-09" db="UniProtKB">
        <authorList>
            <consortium name="Ensembl"/>
        </authorList>
    </citation>
    <scope>IDENTIFICATION</scope>
</reference>
<dbReference type="AlphaFoldDB" id="A0A8D2B675"/>